<sequence length="148" mass="16534">MNTIAMINVAKSQFELDETEYRALLVRVTGISSLRAMSERQRIAVVDEFKRLGFKVQPGKSAKGKLEKHRPTANRPWSRYIHALWKSCARLGVIDDASVKALSAFCKRFVSPEDAKIVVDVDFLSQAQAEPIVSALKSMEKRGKAGKI</sequence>
<dbReference type="Pfam" id="PF06252">
    <property type="entry name" value="GemA"/>
    <property type="match status" value="1"/>
</dbReference>
<gene>
    <name evidence="1" type="ORF">G3A56_07250</name>
</gene>
<dbReference type="Proteomes" id="UP000464865">
    <property type="component" value="Chromosome M15-11"/>
</dbReference>
<dbReference type="RefSeq" id="WP_003492014.1">
    <property type="nucleotide sequence ID" value="NZ_CP048632.1"/>
</dbReference>
<organism evidence="1 2">
    <name type="scientific">Rhizobium oryzihabitans</name>
    <dbReference type="NCBI Taxonomy" id="2267833"/>
    <lineage>
        <taxon>Bacteria</taxon>
        <taxon>Pseudomonadati</taxon>
        <taxon>Pseudomonadota</taxon>
        <taxon>Alphaproteobacteria</taxon>
        <taxon>Hyphomicrobiales</taxon>
        <taxon>Rhizobiaceae</taxon>
        <taxon>Rhizobium/Agrobacterium group</taxon>
        <taxon>Rhizobium</taxon>
    </lineage>
</organism>
<keyword evidence="2" id="KW-1185">Reference proteome</keyword>
<evidence type="ECO:0000313" key="1">
    <source>
        <dbReference type="EMBL" id="QIB37812.1"/>
    </source>
</evidence>
<accession>A0A7L5BG59</accession>
<reference evidence="1 2" key="1">
    <citation type="submission" date="2020-02" db="EMBL/GenBank/DDBJ databases">
        <title>Plant-Promoting Endophytic Bacterium Rhizobium oryzihabitans sp. nov., Isolated from the Root of Rice.</title>
        <authorList>
            <person name="zhao J."/>
            <person name="Zhang G."/>
        </authorList>
    </citation>
    <scope>NUCLEOTIDE SEQUENCE [LARGE SCALE GENOMIC DNA]</scope>
    <source>
        <strain evidence="1 2">M15</strain>
    </source>
</reference>
<evidence type="ECO:0000313" key="2">
    <source>
        <dbReference type="Proteomes" id="UP000464865"/>
    </source>
</evidence>
<dbReference type="AlphaFoldDB" id="A0A7L5BG59"/>
<dbReference type="KEGG" id="roy:G3A56_07250"/>
<dbReference type="InterPro" id="IPR009363">
    <property type="entry name" value="Phage_Mu_Gp16"/>
</dbReference>
<name>A0A7L5BG59_9HYPH</name>
<dbReference type="EMBL" id="CP048632">
    <property type="protein sequence ID" value="QIB37812.1"/>
    <property type="molecule type" value="Genomic_DNA"/>
</dbReference>
<protein>
    <submittedName>
        <fullName evidence="1">Regulatory protein GemA</fullName>
    </submittedName>
</protein>
<proteinExistence type="predicted"/>